<evidence type="ECO:0000256" key="3">
    <source>
        <dbReference type="ARBA" id="ARBA00022606"/>
    </source>
</evidence>
<keyword evidence="12" id="KW-1185">Reference proteome</keyword>
<organism evidence="11 12">
    <name type="scientific">Tetragonisca angustula</name>
    <dbReference type="NCBI Taxonomy" id="166442"/>
    <lineage>
        <taxon>Eukaryota</taxon>
        <taxon>Metazoa</taxon>
        <taxon>Ecdysozoa</taxon>
        <taxon>Arthropoda</taxon>
        <taxon>Hexapoda</taxon>
        <taxon>Insecta</taxon>
        <taxon>Pterygota</taxon>
        <taxon>Neoptera</taxon>
        <taxon>Endopterygota</taxon>
        <taxon>Hymenoptera</taxon>
        <taxon>Apocrita</taxon>
        <taxon>Aculeata</taxon>
        <taxon>Apoidea</taxon>
        <taxon>Anthophila</taxon>
        <taxon>Apidae</taxon>
        <taxon>Tetragonisca</taxon>
    </lineage>
</organism>
<keyword evidence="3 10" id="KW-0716">Sensory transduction</keyword>
<dbReference type="AlphaFoldDB" id="A0AAW0ZQ44"/>
<comment type="similarity">
    <text evidence="10">Belongs to the insect chemoreceptor superfamily. Heteromeric odorant receptor channel (TC 1.A.69) family.</text>
</comment>
<dbReference type="GO" id="GO:0004984">
    <property type="term" value="F:olfactory receptor activity"/>
    <property type="evidence" value="ECO:0007669"/>
    <property type="project" value="InterPro"/>
</dbReference>
<keyword evidence="5 10" id="KW-0552">Olfaction</keyword>
<evidence type="ECO:0000256" key="8">
    <source>
        <dbReference type="ARBA" id="ARBA00023170"/>
    </source>
</evidence>
<reference evidence="11 12" key="1">
    <citation type="submission" date="2024-05" db="EMBL/GenBank/DDBJ databases">
        <title>The nuclear and mitochondrial genome assemblies of Tetragonisca angustula (Apidae: Meliponini), a tiny yet remarkable pollinator in the Neotropics.</title>
        <authorList>
            <person name="Ferrari R."/>
            <person name="Ricardo P.C."/>
            <person name="Dias F.C."/>
            <person name="Araujo N.S."/>
            <person name="Soares D.O."/>
            <person name="Zhou Q.-S."/>
            <person name="Zhu C.-D."/>
            <person name="Coutinho L."/>
            <person name="Airas M.C."/>
            <person name="Batista T.M."/>
        </authorList>
    </citation>
    <scope>NUCLEOTIDE SEQUENCE [LARGE SCALE GENOMIC DNA]</scope>
    <source>
        <strain evidence="11">ASF017062</strain>
        <tissue evidence="11">Abdomen</tissue>
    </source>
</reference>
<keyword evidence="9 10" id="KW-0807">Transducer</keyword>
<dbReference type="InterPro" id="IPR004117">
    <property type="entry name" value="7tm6_olfct_rcpt"/>
</dbReference>
<dbReference type="GO" id="GO:0005549">
    <property type="term" value="F:odorant binding"/>
    <property type="evidence" value="ECO:0007669"/>
    <property type="project" value="InterPro"/>
</dbReference>
<dbReference type="PANTHER" id="PTHR21137">
    <property type="entry name" value="ODORANT RECEPTOR"/>
    <property type="match status" value="1"/>
</dbReference>
<accession>A0AAW0ZQ44</accession>
<comment type="caution">
    <text evidence="10">Lacks conserved residue(s) required for the propagation of feature annotation.</text>
</comment>
<evidence type="ECO:0000256" key="2">
    <source>
        <dbReference type="ARBA" id="ARBA00022475"/>
    </source>
</evidence>
<feature type="transmembrane region" description="Helical" evidence="10">
    <location>
        <begin position="303"/>
        <end position="327"/>
    </location>
</feature>
<feature type="transmembrane region" description="Helical" evidence="10">
    <location>
        <begin position="44"/>
        <end position="66"/>
    </location>
</feature>
<feature type="transmembrane region" description="Helical" evidence="10">
    <location>
        <begin position="188"/>
        <end position="219"/>
    </location>
</feature>
<evidence type="ECO:0000256" key="4">
    <source>
        <dbReference type="ARBA" id="ARBA00022692"/>
    </source>
</evidence>
<feature type="transmembrane region" description="Helical" evidence="10">
    <location>
        <begin position="266"/>
        <end position="291"/>
    </location>
</feature>
<sequence>MTQVQNVEEGVKYITRLVDLLLSAIGAWPTSVTSSMAPKIRKCIQIVLVYFIQFVVMIPSILFIILKVKNTRTRIKLFVPHYNSLCQVCKYTIVLRRHNEIRELIDDLKDEWINGTKEDQWIYKTRAAIGHRLMIPFMIFIYGGGSSLRAVTPFLRPKVILPDNTTLRHLPCPGYYFFNDQISPNYELIFIVQVICGFINYTTLSGTLGLCTTLCLHMCSMLKILGNKMNELTNLTKTDENTVQKKIADIVEYHTKLKEYFDRSEYVTSSIYTVELTGAVSIMVIIGYSIIMEWENSNTAGIVTYFTLQIALVIIVFTNCFISQLLIDEGNAVKNISNTLDWHQLSVKNARSLILIIIMSNNPMKVTVANMVQLSLVTFTDSMKATMGYFNVLRSTL</sequence>
<gene>
    <name evidence="11" type="ORF">QLX08_007735</name>
</gene>
<dbReference type="Pfam" id="PF02949">
    <property type="entry name" value="7tm_6"/>
    <property type="match status" value="1"/>
</dbReference>
<evidence type="ECO:0000256" key="5">
    <source>
        <dbReference type="ARBA" id="ARBA00022725"/>
    </source>
</evidence>
<comment type="caution">
    <text evidence="11">The sequence shown here is derived from an EMBL/GenBank/DDBJ whole genome shotgun (WGS) entry which is preliminary data.</text>
</comment>
<proteinExistence type="inferred from homology"/>
<dbReference type="GO" id="GO:0007165">
    <property type="term" value="P:signal transduction"/>
    <property type="evidence" value="ECO:0007669"/>
    <property type="project" value="UniProtKB-KW"/>
</dbReference>
<dbReference type="GO" id="GO:0005886">
    <property type="term" value="C:plasma membrane"/>
    <property type="evidence" value="ECO:0007669"/>
    <property type="project" value="UniProtKB-SubCell"/>
</dbReference>
<keyword evidence="8 10" id="KW-0675">Receptor</keyword>
<keyword evidence="7 10" id="KW-0472">Membrane</keyword>
<keyword evidence="4 10" id="KW-0812">Transmembrane</keyword>
<keyword evidence="6 10" id="KW-1133">Transmembrane helix</keyword>
<dbReference type="EMBL" id="JAWNGG020000155">
    <property type="protein sequence ID" value="KAK9299112.1"/>
    <property type="molecule type" value="Genomic_DNA"/>
</dbReference>
<keyword evidence="2" id="KW-1003">Cell membrane</keyword>
<evidence type="ECO:0000256" key="6">
    <source>
        <dbReference type="ARBA" id="ARBA00022989"/>
    </source>
</evidence>
<evidence type="ECO:0000256" key="1">
    <source>
        <dbReference type="ARBA" id="ARBA00004651"/>
    </source>
</evidence>
<name>A0AAW0ZQ44_9HYME</name>
<feature type="transmembrane region" description="Helical" evidence="10">
    <location>
        <begin position="133"/>
        <end position="152"/>
    </location>
</feature>
<protein>
    <recommendedName>
        <fullName evidence="10">Odorant receptor</fullName>
    </recommendedName>
</protein>
<evidence type="ECO:0000256" key="9">
    <source>
        <dbReference type="ARBA" id="ARBA00023224"/>
    </source>
</evidence>
<dbReference type="PANTHER" id="PTHR21137:SF35">
    <property type="entry name" value="ODORANT RECEPTOR 19A-RELATED"/>
    <property type="match status" value="1"/>
</dbReference>
<evidence type="ECO:0000256" key="10">
    <source>
        <dbReference type="RuleBase" id="RU351113"/>
    </source>
</evidence>
<evidence type="ECO:0000313" key="12">
    <source>
        <dbReference type="Proteomes" id="UP001432146"/>
    </source>
</evidence>
<evidence type="ECO:0000313" key="11">
    <source>
        <dbReference type="EMBL" id="KAK9299112.1"/>
    </source>
</evidence>
<dbReference type="Proteomes" id="UP001432146">
    <property type="component" value="Unassembled WGS sequence"/>
</dbReference>
<comment type="subcellular location">
    <subcellularLocation>
        <location evidence="1 10">Cell membrane</location>
        <topology evidence="1 10">Multi-pass membrane protein</topology>
    </subcellularLocation>
</comment>
<evidence type="ECO:0000256" key="7">
    <source>
        <dbReference type="ARBA" id="ARBA00023136"/>
    </source>
</evidence>